<protein>
    <submittedName>
        <fullName evidence="1">Uncharacterized protein</fullName>
    </submittedName>
</protein>
<accession>A0A5E7A631</accession>
<dbReference type="Proteomes" id="UP000381093">
    <property type="component" value="Unassembled WGS sequence"/>
</dbReference>
<dbReference type="AlphaFoldDB" id="A0A5E7A631"/>
<sequence>MASQSCFICCEASSTSPLDYAELCHLQDPVGQLIHADTDLVSPLLKTVLLFLRVLPYFW</sequence>
<evidence type="ECO:0000313" key="1">
    <source>
        <dbReference type="EMBL" id="VVN74448.1"/>
    </source>
</evidence>
<organism evidence="1 2">
    <name type="scientific">Pseudomonas fluorescens</name>
    <dbReference type="NCBI Taxonomy" id="294"/>
    <lineage>
        <taxon>Bacteria</taxon>
        <taxon>Pseudomonadati</taxon>
        <taxon>Pseudomonadota</taxon>
        <taxon>Gammaproteobacteria</taxon>
        <taxon>Pseudomonadales</taxon>
        <taxon>Pseudomonadaceae</taxon>
        <taxon>Pseudomonas</taxon>
    </lineage>
</organism>
<evidence type="ECO:0000313" key="2">
    <source>
        <dbReference type="Proteomes" id="UP000381093"/>
    </source>
</evidence>
<dbReference type="EMBL" id="CABVHW010000001">
    <property type="protein sequence ID" value="VVN74448.1"/>
    <property type="molecule type" value="Genomic_DNA"/>
</dbReference>
<gene>
    <name evidence="1" type="ORF">PS710_00650</name>
</gene>
<reference evidence="1 2" key="1">
    <citation type="submission" date="2019-09" db="EMBL/GenBank/DDBJ databases">
        <authorList>
            <person name="Chandra G."/>
            <person name="Truman W A."/>
        </authorList>
    </citation>
    <scope>NUCLEOTIDE SEQUENCE [LARGE SCALE GENOMIC DNA]</scope>
    <source>
        <strain evidence="1">PS710</strain>
    </source>
</reference>
<proteinExistence type="predicted"/>
<name>A0A5E7A631_PSEFL</name>